<sequence length="111" mass="12038">MDRPLDIAFHNIEPSPTVEAEIRRHAEKLQRRHAELVACRVSVEALHNGHRTGNVPEVHITCRSAATTARCRGSRTARGSATRIPTFTRPSATPVRPPSGSSNRPAARSGG</sequence>
<gene>
    <name evidence="2" type="ORF">EAH89_07470</name>
</gene>
<dbReference type="InterPro" id="IPR036567">
    <property type="entry name" value="RHF-like"/>
</dbReference>
<accession>A0A502GBV2</accession>
<dbReference type="SUPFAM" id="SSF69754">
    <property type="entry name" value="Ribosome binding protein Y (YfiA homologue)"/>
    <property type="match status" value="1"/>
</dbReference>
<reference evidence="2 3" key="1">
    <citation type="journal article" date="2019" name="Environ. Microbiol.">
        <title>Species interactions and distinct microbial communities in high Arctic permafrost affected cryosols are associated with the CH4 and CO2 gas fluxes.</title>
        <authorList>
            <person name="Altshuler I."/>
            <person name="Hamel J."/>
            <person name="Turney S."/>
            <person name="Magnuson E."/>
            <person name="Levesque R."/>
            <person name="Greer C."/>
            <person name="Whyte L.G."/>
        </authorList>
    </citation>
    <scope>NUCLEOTIDE SEQUENCE [LARGE SCALE GENOMIC DNA]</scope>
    <source>
        <strain evidence="2 3">S9.3B</strain>
    </source>
</reference>
<feature type="compositionally biased region" description="Polar residues" evidence="1">
    <location>
        <begin position="77"/>
        <end position="91"/>
    </location>
</feature>
<proteinExistence type="predicted"/>
<comment type="caution">
    <text evidence="2">The sequence shown here is derived from an EMBL/GenBank/DDBJ whole genome shotgun (WGS) entry which is preliminary data.</text>
</comment>
<organism evidence="2 3">
    <name type="scientific">Muricoccus nepalensis</name>
    <dbReference type="NCBI Taxonomy" id="1854500"/>
    <lineage>
        <taxon>Bacteria</taxon>
        <taxon>Pseudomonadati</taxon>
        <taxon>Pseudomonadota</taxon>
        <taxon>Alphaproteobacteria</taxon>
        <taxon>Acetobacterales</taxon>
        <taxon>Roseomonadaceae</taxon>
        <taxon>Muricoccus</taxon>
    </lineage>
</organism>
<evidence type="ECO:0000256" key="1">
    <source>
        <dbReference type="SAM" id="MobiDB-lite"/>
    </source>
</evidence>
<dbReference type="EMBL" id="RCZP01000004">
    <property type="protein sequence ID" value="TPG59172.1"/>
    <property type="molecule type" value="Genomic_DNA"/>
</dbReference>
<dbReference type="RefSeq" id="WP_140882159.1">
    <property type="nucleotide sequence ID" value="NZ_RCZP01000004.1"/>
</dbReference>
<dbReference type="Gene3D" id="3.30.160.100">
    <property type="entry name" value="Ribosome hibernation promotion factor-like"/>
    <property type="match status" value="1"/>
</dbReference>
<evidence type="ECO:0000313" key="2">
    <source>
        <dbReference type="EMBL" id="TPG59172.1"/>
    </source>
</evidence>
<protein>
    <submittedName>
        <fullName evidence="2">Uncharacterized protein</fullName>
    </submittedName>
</protein>
<dbReference type="Proteomes" id="UP000317078">
    <property type="component" value="Unassembled WGS sequence"/>
</dbReference>
<name>A0A502GBV2_9PROT</name>
<dbReference type="OrthoDB" id="9782252at2"/>
<dbReference type="AlphaFoldDB" id="A0A502GBV2"/>
<keyword evidence="3" id="KW-1185">Reference proteome</keyword>
<feature type="region of interest" description="Disordered" evidence="1">
    <location>
        <begin position="72"/>
        <end position="111"/>
    </location>
</feature>
<evidence type="ECO:0000313" key="3">
    <source>
        <dbReference type="Proteomes" id="UP000317078"/>
    </source>
</evidence>